<dbReference type="GO" id="GO:0005737">
    <property type="term" value="C:cytoplasm"/>
    <property type="evidence" value="ECO:0007669"/>
    <property type="project" value="UniProtKB-SubCell"/>
</dbReference>
<gene>
    <name evidence="3" type="primary">arcA</name>
    <name evidence="5" type="ORF">FHX47_000702</name>
</gene>
<keyword evidence="3" id="KW-0963">Cytoplasm</keyword>
<dbReference type="GO" id="GO:0019546">
    <property type="term" value="P:L-arginine deiminase pathway"/>
    <property type="evidence" value="ECO:0007669"/>
    <property type="project" value="TreeGrafter"/>
</dbReference>
<dbReference type="NCBIfam" id="NF002381">
    <property type="entry name" value="PRK01388.1"/>
    <property type="match status" value="1"/>
</dbReference>
<dbReference type="GO" id="GO:0016990">
    <property type="term" value="F:arginine deiminase activity"/>
    <property type="evidence" value="ECO:0007669"/>
    <property type="project" value="UniProtKB-UniRule"/>
</dbReference>
<dbReference type="UniPathway" id="UPA00254">
    <property type="reaction ID" value="UER00364"/>
</dbReference>
<evidence type="ECO:0000256" key="2">
    <source>
        <dbReference type="ARBA" id="ARBA00022801"/>
    </source>
</evidence>
<dbReference type="PANTHER" id="PTHR47271:SF2">
    <property type="entry name" value="ARGININE DEIMINASE"/>
    <property type="match status" value="1"/>
</dbReference>
<comment type="subcellular location">
    <subcellularLocation>
        <location evidence="3">Cytoplasm</location>
    </subcellularLocation>
</comment>
<keyword evidence="3" id="KW-0056">Arginine metabolism</keyword>
<evidence type="ECO:0000256" key="4">
    <source>
        <dbReference type="PIRSR" id="PIRSR006356-1"/>
    </source>
</evidence>
<evidence type="ECO:0000256" key="1">
    <source>
        <dbReference type="ARBA" id="ARBA00010206"/>
    </source>
</evidence>
<dbReference type="RefSeq" id="WP_183357473.1">
    <property type="nucleotide sequence ID" value="NZ_BAABKR010000001.1"/>
</dbReference>
<dbReference type="SUPFAM" id="SSF55909">
    <property type="entry name" value="Pentein"/>
    <property type="match status" value="1"/>
</dbReference>
<comment type="catalytic activity">
    <reaction evidence="3">
        <text>L-arginine + H2O = L-citrulline + NH4(+)</text>
        <dbReference type="Rhea" id="RHEA:19597"/>
        <dbReference type="ChEBI" id="CHEBI:15377"/>
        <dbReference type="ChEBI" id="CHEBI:28938"/>
        <dbReference type="ChEBI" id="CHEBI:32682"/>
        <dbReference type="ChEBI" id="CHEBI:57743"/>
        <dbReference type="EC" id="3.5.3.6"/>
    </reaction>
</comment>
<dbReference type="HAMAP" id="MF_00242">
    <property type="entry name" value="Arg_deiminase"/>
    <property type="match status" value="1"/>
</dbReference>
<evidence type="ECO:0000256" key="3">
    <source>
        <dbReference type="HAMAP-Rule" id="MF_00242"/>
    </source>
</evidence>
<dbReference type="PIRSF" id="PIRSF006356">
    <property type="entry name" value="Arg_deiminase"/>
    <property type="match status" value="1"/>
</dbReference>
<accession>A0A7W5TTL9</accession>
<evidence type="ECO:0000313" key="5">
    <source>
        <dbReference type="EMBL" id="MBB3667109.1"/>
    </source>
</evidence>
<keyword evidence="2 3" id="KW-0378">Hydrolase</keyword>
<protein>
    <recommendedName>
        <fullName evidence="3">Arginine deiminase</fullName>
        <shortName evidence="3">ADI</shortName>
        <ecNumber evidence="3">3.5.3.6</ecNumber>
    </recommendedName>
    <alternativeName>
        <fullName evidence="3">Arginine dihydrolase</fullName>
        <shortName evidence="3">AD</shortName>
    </alternativeName>
</protein>
<dbReference type="PANTHER" id="PTHR47271">
    <property type="entry name" value="ARGININE DEIMINASE"/>
    <property type="match status" value="1"/>
</dbReference>
<organism evidence="5 6">
    <name type="scientific">Garicola koreensis</name>
    <dbReference type="NCBI Taxonomy" id="1262554"/>
    <lineage>
        <taxon>Bacteria</taxon>
        <taxon>Bacillati</taxon>
        <taxon>Actinomycetota</taxon>
        <taxon>Actinomycetes</taxon>
        <taxon>Micrococcales</taxon>
        <taxon>Micrococcaceae</taxon>
        <taxon>Garicola</taxon>
    </lineage>
</organism>
<dbReference type="PRINTS" id="PR01466">
    <property type="entry name" value="ARGDEIMINASE"/>
</dbReference>
<dbReference type="Gene3D" id="3.75.10.10">
    <property type="entry name" value="L-arginine/glycine Amidinotransferase, Chain A"/>
    <property type="match status" value="1"/>
</dbReference>
<reference evidence="5 6" key="1">
    <citation type="submission" date="2020-08" db="EMBL/GenBank/DDBJ databases">
        <title>Sequencing the genomes of 1000 actinobacteria strains.</title>
        <authorList>
            <person name="Klenk H.-P."/>
        </authorList>
    </citation>
    <scope>NUCLEOTIDE SEQUENCE [LARGE SCALE GENOMIC DNA]</scope>
    <source>
        <strain evidence="5 6">DSM 28238</strain>
    </source>
</reference>
<feature type="active site" description="Amidino-cysteine intermediate" evidence="3 4">
    <location>
        <position position="403"/>
    </location>
</feature>
<dbReference type="EMBL" id="JACIBT010000001">
    <property type="protein sequence ID" value="MBB3667109.1"/>
    <property type="molecule type" value="Genomic_DNA"/>
</dbReference>
<dbReference type="InterPro" id="IPR003876">
    <property type="entry name" value="Arg_deiminase"/>
</dbReference>
<dbReference type="Pfam" id="PF02274">
    <property type="entry name" value="ADI"/>
    <property type="match status" value="1"/>
</dbReference>
<comment type="caution">
    <text evidence="5">The sequence shown here is derived from an EMBL/GenBank/DDBJ whole genome shotgun (WGS) entry which is preliminary data.</text>
</comment>
<dbReference type="Gene3D" id="1.10.3930.10">
    <property type="entry name" value="Arginine deiminase"/>
    <property type="match status" value="1"/>
</dbReference>
<dbReference type="AlphaFoldDB" id="A0A7W5TTL9"/>
<dbReference type="Proteomes" id="UP000547528">
    <property type="component" value="Unassembled WGS sequence"/>
</dbReference>
<dbReference type="EC" id="3.5.3.6" evidence="3"/>
<sequence length="414" mass="45072">MNSLYVGSEVGQLKQVIVHRPGTELLRLTPETKEALLFDDLLWVRRAQEEHDMFTQALDDAGAEVLHLDALLRETLSEPAAKEYVLDHTFDERVHGPAAVPALRHMAESMSVAELAELVIGGMTKRELLERIDEPRSVVLHSMAADDLVVSALPNHLFARDASCWVYGGVAVSSMNKPARMREAVTYEAIYRWHPRFTSTDFSRWSEGISDGRATVEGGDVLVLGNGAVLVGMSERTTPQGIERLAKRLFAGGQADRVVALRLPVARHFMHLDTVMTMVDEHSFIEYAGLGDVASYTITPRGLSTGDGDPELNIVGHEPGHAHRAIADALGLHGLRILTAEQDVHSAAREQWDDGCNALAVAPGVVIAYDRTPTSNAFLRESGVDVIEVPGGELGRGRGGPRCMSCPTLRDPVA</sequence>
<proteinExistence type="inferred from homology"/>
<evidence type="ECO:0000313" key="6">
    <source>
        <dbReference type="Proteomes" id="UP000547528"/>
    </source>
</evidence>
<name>A0A7W5TTL9_9MICC</name>
<keyword evidence="6" id="KW-1185">Reference proteome</keyword>
<comment type="pathway">
    <text evidence="3">Amino-acid degradation; L-arginine degradation via ADI pathway; carbamoyl phosphate from L-arginine: step 1/2.</text>
</comment>
<comment type="similarity">
    <text evidence="1 3">Belongs to the arginine deiminase family.</text>
</comment>